<dbReference type="InterPro" id="IPR006113">
    <property type="entry name" value="6PGDH_Gnd/GntZ"/>
</dbReference>
<dbReference type="SUPFAM" id="SSF48179">
    <property type="entry name" value="6-phosphogluconate dehydrogenase C-terminal domain-like"/>
    <property type="match status" value="1"/>
</dbReference>
<protein>
    <recommendedName>
        <fullName evidence="5 10">6-phosphogluconate dehydrogenase, decarboxylating</fullName>
        <ecNumber evidence="4 10">1.1.1.44</ecNumber>
    </recommendedName>
</protein>
<evidence type="ECO:0000256" key="4">
    <source>
        <dbReference type="ARBA" id="ARBA00013011"/>
    </source>
</evidence>
<evidence type="ECO:0000256" key="2">
    <source>
        <dbReference type="ARBA" id="ARBA00004874"/>
    </source>
</evidence>
<dbReference type="Pfam" id="PF00393">
    <property type="entry name" value="6PGD"/>
    <property type="match status" value="1"/>
</dbReference>
<comment type="pathway">
    <text evidence="2 10">Carbohydrate degradation; pentose phosphate pathway; D-ribulose 5-phosphate from D-glucose 6-phosphate (oxidative stage): step 3/3.</text>
</comment>
<comment type="caution">
    <text evidence="13">The sequence shown here is derived from an EMBL/GenBank/DDBJ whole genome shotgun (WGS) entry which is preliminary data.</text>
</comment>
<keyword evidence="6 10" id="KW-0560">Oxidoreductase</keyword>
<comment type="similarity">
    <text evidence="3 10">Belongs to the 6-phosphogluconate dehydrogenase family.</text>
</comment>
<accession>A0ABP7UUJ1</accession>
<evidence type="ECO:0000256" key="10">
    <source>
        <dbReference type="RuleBase" id="RU000485"/>
    </source>
</evidence>
<keyword evidence="14" id="KW-1185">Reference proteome</keyword>
<dbReference type="Gene3D" id="1.20.5.320">
    <property type="entry name" value="6-Phosphogluconate Dehydrogenase, domain 3"/>
    <property type="match status" value="1"/>
</dbReference>
<dbReference type="PRINTS" id="PR00076">
    <property type="entry name" value="6PGDHDRGNASE"/>
</dbReference>
<gene>
    <name evidence="13" type="primary">gndA</name>
    <name evidence="13" type="ORF">GCM10022409_45060</name>
</gene>
<sequence>MAHRFPETGPDRANIGGPFGLVWLRFSFRHLIPTHFLMSNPPSRPSFGMIGLGTMGRNLLLNVADHGFPVSGYDKDATKVALLAKEGQGKPVTGYADLASFIGSLQTPRAVMLLVPAGPIVDAVVAELTPLLAPGDLIIDGGNSHFTDTERRAKSLGETGFHFFGMGVSGGEEGARFGPSMMPGGDKEAYRVVQPMFEAIAAQVGGEPCVTYIGPGAAGHFVKMVHNGIEYGLMQLIAETYGVLKTGLGMDNAAIGEVFAQWNAGRLQSFLLDITKDIFVFKAPNTDHLLLDDIKDEARSKGTGKWTSQVAMDLETPLSTVDTAVAMRNLSKYKALREQLQTLYGPVAGALPVEREALLAQLEQAFYFSMAITYAQGMQLLSRASVEFKYELNLAEIAKIWRGGCIIRSGFLTEIYNAYQHTPTLEHLLLDEQVRAVVSGAVPGARAVVAAAATAGLAVPAYMASLSYFDAFRTGRSSSNLIQAQRDYFGAHTYEIIGKEGVFHTQWTPEMEDARNKKDAQVDEHGPIKEPVQPNS</sequence>
<name>A0ABP7UUJ1_9BACT</name>
<dbReference type="SMART" id="SM01350">
    <property type="entry name" value="6PGD"/>
    <property type="match status" value="1"/>
</dbReference>
<dbReference type="EMBL" id="BAABDK010000033">
    <property type="protein sequence ID" value="GAA4053091.1"/>
    <property type="molecule type" value="Genomic_DNA"/>
</dbReference>
<evidence type="ECO:0000259" key="12">
    <source>
        <dbReference type="SMART" id="SM01350"/>
    </source>
</evidence>
<evidence type="ECO:0000256" key="11">
    <source>
        <dbReference type="SAM" id="MobiDB-lite"/>
    </source>
</evidence>
<dbReference type="Gene3D" id="1.10.1040.10">
    <property type="entry name" value="N-(1-d-carboxylethyl)-l-norvaline Dehydrogenase, domain 2"/>
    <property type="match status" value="1"/>
</dbReference>
<evidence type="ECO:0000313" key="13">
    <source>
        <dbReference type="EMBL" id="GAA4053091.1"/>
    </source>
</evidence>
<dbReference type="InterPro" id="IPR006115">
    <property type="entry name" value="6PGDH_NADP-bd"/>
</dbReference>
<dbReference type="Pfam" id="PF03446">
    <property type="entry name" value="NAD_binding_2"/>
    <property type="match status" value="1"/>
</dbReference>
<feature type="region of interest" description="Disordered" evidence="11">
    <location>
        <begin position="511"/>
        <end position="536"/>
    </location>
</feature>
<evidence type="ECO:0000256" key="5">
    <source>
        <dbReference type="ARBA" id="ARBA00018193"/>
    </source>
</evidence>
<dbReference type="PANTHER" id="PTHR11811">
    <property type="entry name" value="6-PHOSPHOGLUCONATE DEHYDROGENASE"/>
    <property type="match status" value="1"/>
</dbReference>
<evidence type="ECO:0000256" key="1">
    <source>
        <dbReference type="ARBA" id="ARBA00002526"/>
    </source>
</evidence>
<proteinExistence type="inferred from homology"/>
<dbReference type="InterPro" id="IPR008927">
    <property type="entry name" value="6-PGluconate_DH-like_C_sf"/>
</dbReference>
<dbReference type="InterPro" id="IPR006183">
    <property type="entry name" value="Pgluconate_DH"/>
</dbReference>
<comment type="catalytic activity">
    <reaction evidence="9 10">
        <text>6-phospho-D-gluconate + NADP(+) = D-ribulose 5-phosphate + CO2 + NADPH</text>
        <dbReference type="Rhea" id="RHEA:10116"/>
        <dbReference type="ChEBI" id="CHEBI:16526"/>
        <dbReference type="ChEBI" id="CHEBI:57783"/>
        <dbReference type="ChEBI" id="CHEBI:58121"/>
        <dbReference type="ChEBI" id="CHEBI:58349"/>
        <dbReference type="ChEBI" id="CHEBI:58759"/>
        <dbReference type="EC" id="1.1.1.44"/>
    </reaction>
</comment>
<dbReference type="InterPro" id="IPR036291">
    <property type="entry name" value="NAD(P)-bd_dom_sf"/>
</dbReference>
<evidence type="ECO:0000313" key="14">
    <source>
        <dbReference type="Proteomes" id="UP001501469"/>
    </source>
</evidence>
<dbReference type="NCBIfam" id="TIGR00873">
    <property type="entry name" value="gnd"/>
    <property type="match status" value="1"/>
</dbReference>
<organism evidence="13 14">
    <name type="scientific">Hymenobacter glaciei</name>
    <dbReference type="NCBI Taxonomy" id="877209"/>
    <lineage>
        <taxon>Bacteria</taxon>
        <taxon>Pseudomonadati</taxon>
        <taxon>Bacteroidota</taxon>
        <taxon>Cytophagia</taxon>
        <taxon>Cytophagales</taxon>
        <taxon>Hymenobacteraceae</taxon>
        <taxon>Hymenobacter</taxon>
    </lineage>
</organism>
<dbReference type="SUPFAM" id="SSF51735">
    <property type="entry name" value="NAD(P)-binding Rossmann-fold domains"/>
    <property type="match status" value="1"/>
</dbReference>
<keyword evidence="7 10" id="KW-0311">Gluconate utilization</keyword>
<feature type="compositionally biased region" description="Basic and acidic residues" evidence="11">
    <location>
        <begin position="512"/>
        <end position="528"/>
    </location>
</feature>
<keyword evidence="8 10" id="KW-0570">Pentose shunt</keyword>
<evidence type="ECO:0000256" key="9">
    <source>
        <dbReference type="ARBA" id="ARBA00048640"/>
    </source>
</evidence>
<evidence type="ECO:0000256" key="8">
    <source>
        <dbReference type="ARBA" id="ARBA00023126"/>
    </source>
</evidence>
<reference evidence="14" key="1">
    <citation type="journal article" date="2019" name="Int. J. Syst. Evol. Microbiol.">
        <title>The Global Catalogue of Microorganisms (GCM) 10K type strain sequencing project: providing services to taxonomists for standard genome sequencing and annotation.</title>
        <authorList>
            <consortium name="The Broad Institute Genomics Platform"/>
            <consortium name="The Broad Institute Genome Sequencing Center for Infectious Disease"/>
            <person name="Wu L."/>
            <person name="Ma J."/>
        </authorList>
    </citation>
    <scope>NUCLEOTIDE SEQUENCE [LARGE SCALE GENOMIC DNA]</scope>
    <source>
        <strain evidence="14">JCM 17225</strain>
    </source>
</reference>
<feature type="domain" description="6-phosphogluconate dehydrogenase C-terminal" evidence="12">
    <location>
        <begin position="219"/>
        <end position="508"/>
    </location>
</feature>
<dbReference type="NCBIfam" id="NF006765">
    <property type="entry name" value="PRK09287.1"/>
    <property type="match status" value="1"/>
</dbReference>
<comment type="function">
    <text evidence="1">Catalyzes the oxidative decarboxylation of 6-phosphogluconate to ribulose 5-phosphate and CO(2), with concomitant reduction of NADP to NADPH.</text>
</comment>
<evidence type="ECO:0000256" key="3">
    <source>
        <dbReference type="ARBA" id="ARBA00008419"/>
    </source>
</evidence>
<keyword evidence="10" id="KW-0521">NADP</keyword>
<dbReference type="Proteomes" id="UP001501469">
    <property type="component" value="Unassembled WGS sequence"/>
</dbReference>
<dbReference type="InterPro" id="IPR006114">
    <property type="entry name" value="6PGDH_C"/>
</dbReference>
<dbReference type="InterPro" id="IPR013328">
    <property type="entry name" value="6PGD_dom2"/>
</dbReference>
<evidence type="ECO:0000256" key="7">
    <source>
        <dbReference type="ARBA" id="ARBA00023064"/>
    </source>
</evidence>
<evidence type="ECO:0000256" key="6">
    <source>
        <dbReference type="ARBA" id="ARBA00023002"/>
    </source>
</evidence>
<dbReference type="EC" id="1.1.1.44" evidence="4 10"/>
<dbReference type="Gene3D" id="3.40.50.720">
    <property type="entry name" value="NAD(P)-binding Rossmann-like Domain"/>
    <property type="match status" value="1"/>
</dbReference>